<evidence type="ECO:0000313" key="2">
    <source>
        <dbReference type="Proteomes" id="UP000464262"/>
    </source>
</evidence>
<dbReference type="PANTHER" id="PTHR38471">
    <property type="entry name" value="FOUR HELIX BUNDLE PROTEIN"/>
    <property type="match status" value="1"/>
</dbReference>
<dbReference type="AlphaFoldDB" id="A0A7Z2T4V8"/>
<dbReference type="NCBIfam" id="TIGR02436">
    <property type="entry name" value="four helix bundle protein"/>
    <property type="match status" value="1"/>
</dbReference>
<dbReference type="InterPro" id="IPR012657">
    <property type="entry name" value="23S_rRNA-intervening_sequence"/>
</dbReference>
<dbReference type="Pfam" id="PF05635">
    <property type="entry name" value="23S_rRNA_IVP"/>
    <property type="match status" value="1"/>
</dbReference>
<dbReference type="RefSeq" id="WP_164649344.1">
    <property type="nucleotide sequence ID" value="NZ_CP047475.1"/>
</dbReference>
<sequence>MRFEDLDVWKRSARLSAEVYKHFARAKDFGFKDQITRSSLSISSNIAEGFERKSNKEFINFLSYARGSSGELRSQIYIGIEIQYIDSRLGKKWVSETEEISRMLTGLMKARAARLD</sequence>
<accession>A0A7Z2T4V8</accession>
<organism evidence="1 2">
    <name type="scientific">Vibrio astriarenae</name>
    <dbReference type="NCBI Taxonomy" id="1481923"/>
    <lineage>
        <taxon>Bacteria</taxon>
        <taxon>Pseudomonadati</taxon>
        <taxon>Pseudomonadota</taxon>
        <taxon>Gammaproteobacteria</taxon>
        <taxon>Vibrionales</taxon>
        <taxon>Vibrionaceae</taxon>
        <taxon>Vibrio</taxon>
    </lineage>
</organism>
<reference evidence="1 2" key="1">
    <citation type="submission" date="2020-01" db="EMBL/GenBank/DDBJ databases">
        <title>Whole genome and functional gene identification of agarase of Vibrio HN897.</title>
        <authorList>
            <person name="Liu Y."/>
            <person name="Zhao Z."/>
        </authorList>
    </citation>
    <scope>NUCLEOTIDE SEQUENCE [LARGE SCALE GENOMIC DNA]</scope>
    <source>
        <strain evidence="1 2">HN897</strain>
    </source>
</reference>
<dbReference type="InterPro" id="IPR036583">
    <property type="entry name" value="23S_rRNA_IVS_sf"/>
</dbReference>
<name>A0A7Z2T4V8_9VIBR</name>
<keyword evidence="2" id="KW-1185">Reference proteome</keyword>
<dbReference type="NCBIfam" id="NF008912">
    <property type="entry name" value="PRK12275.1-6"/>
    <property type="match status" value="1"/>
</dbReference>
<dbReference type="SUPFAM" id="SSF158446">
    <property type="entry name" value="IVS-encoded protein-like"/>
    <property type="match status" value="1"/>
</dbReference>
<dbReference type="CDD" id="cd16377">
    <property type="entry name" value="23S_rRNA_IVP_like"/>
    <property type="match status" value="1"/>
</dbReference>
<dbReference type="PANTHER" id="PTHR38471:SF2">
    <property type="entry name" value="FOUR HELIX BUNDLE PROTEIN"/>
    <property type="match status" value="1"/>
</dbReference>
<gene>
    <name evidence="1" type="ORF">GT360_13485</name>
</gene>
<dbReference type="Proteomes" id="UP000464262">
    <property type="component" value="Chromosome 1"/>
</dbReference>
<dbReference type="Gene3D" id="1.20.1440.60">
    <property type="entry name" value="23S rRNA-intervening sequence"/>
    <property type="match status" value="1"/>
</dbReference>
<dbReference type="KEGG" id="vas:GT360_13485"/>
<evidence type="ECO:0000313" key="1">
    <source>
        <dbReference type="EMBL" id="QIA64439.1"/>
    </source>
</evidence>
<proteinExistence type="predicted"/>
<protein>
    <submittedName>
        <fullName evidence="1">Four helix bundle protein</fullName>
    </submittedName>
</protein>
<dbReference type="EMBL" id="CP047475">
    <property type="protein sequence ID" value="QIA64439.1"/>
    <property type="molecule type" value="Genomic_DNA"/>
</dbReference>